<organism evidence="3">
    <name type="scientific">uncultured Rubrobacteraceae bacterium</name>
    <dbReference type="NCBI Taxonomy" id="349277"/>
    <lineage>
        <taxon>Bacteria</taxon>
        <taxon>Bacillati</taxon>
        <taxon>Actinomycetota</taxon>
        <taxon>Rubrobacteria</taxon>
        <taxon>Rubrobacterales</taxon>
        <taxon>Rubrobacteraceae</taxon>
        <taxon>environmental samples</taxon>
    </lineage>
</organism>
<proteinExistence type="predicted"/>
<name>A0A6J4QWT3_9ACTN</name>
<sequence length="229" mass="25879">MTPSSSLTRIACPRACPRRAVRRLRSDLIEEPFYRPVRPRSLFASRPDRARRQGLTLGGQPHPTFVHGGGDDRRTTEGGARGRTAKPKRVDLGREGYSLPGAGEERPHRAEGERALLKIERPSSARIALDFSPTMLEAARHRFEGDRSMRVVEHDLREPLPDLEPFEAIVSCFAIHRCKDERKRALYAEIYALSKQGGAFYNLEIVSSPTQRLRERSMVRAIRSTLQAP</sequence>
<reference evidence="3" key="1">
    <citation type="submission" date="2020-02" db="EMBL/GenBank/DDBJ databases">
        <authorList>
            <person name="Meier V. D."/>
        </authorList>
    </citation>
    <scope>NUCLEOTIDE SEQUENCE</scope>
    <source>
        <strain evidence="3">AVDCRST_MAG14</strain>
    </source>
</reference>
<feature type="region of interest" description="Disordered" evidence="1">
    <location>
        <begin position="52"/>
        <end position="110"/>
    </location>
</feature>
<dbReference type="CDD" id="cd02440">
    <property type="entry name" value="AdoMet_MTases"/>
    <property type="match status" value="1"/>
</dbReference>
<dbReference type="Gene3D" id="3.40.50.150">
    <property type="entry name" value="Vaccinia Virus protein VP39"/>
    <property type="match status" value="1"/>
</dbReference>
<gene>
    <name evidence="3" type="ORF">AVDCRST_MAG14-1598</name>
</gene>
<accession>A0A6J4QWT3</accession>
<evidence type="ECO:0000313" key="3">
    <source>
        <dbReference type="EMBL" id="CAA9455790.1"/>
    </source>
</evidence>
<dbReference type="AlphaFoldDB" id="A0A6J4QWT3"/>
<evidence type="ECO:0000259" key="2">
    <source>
        <dbReference type="Pfam" id="PF13649"/>
    </source>
</evidence>
<dbReference type="InterPro" id="IPR041698">
    <property type="entry name" value="Methyltransf_25"/>
</dbReference>
<dbReference type="InterPro" id="IPR029063">
    <property type="entry name" value="SAM-dependent_MTases_sf"/>
</dbReference>
<dbReference type="SUPFAM" id="SSF53335">
    <property type="entry name" value="S-adenosyl-L-methionine-dependent methyltransferases"/>
    <property type="match status" value="1"/>
</dbReference>
<evidence type="ECO:0000256" key="1">
    <source>
        <dbReference type="SAM" id="MobiDB-lite"/>
    </source>
</evidence>
<feature type="domain" description="Methyltransferase" evidence="2">
    <location>
        <begin position="123"/>
        <end position="198"/>
    </location>
</feature>
<protein>
    <recommendedName>
        <fullName evidence="2">Methyltransferase domain-containing protein</fullName>
    </recommendedName>
</protein>
<dbReference type="EMBL" id="CADCVG010000065">
    <property type="protein sequence ID" value="CAA9455790.1"/>
    <property type="molecule type" value="Genomic_DNA"/>
</dbReference>
<dbReference type="Pfam" id="PF13649">
    <property type="entry name" value="Methyltransf_25"/>
    <property type="match status" value="1"/>
</dbReference>